<dbReference type="EMBL" id="JADKPN010000001">
    <property type="protein sequence ID" value="MBF4761681.1"/>
    <property type="molecule type" value="Genomic_DNA"/>
</dbReference>
<name>A0A930YB44_9ACTN</name>
<comment type="caution">
    <text evidence="2">The sequence shown here is derived from an EMBL/GenBank/DDBJ whole genome shotgun (WGS) entry which is preliminary data.</text>
</comment>
<organism evidence="2 3">
    <name type="scientific">Nocardioides islandensis</name>
    <dbReference type="NCBI Taxonomy" id="433663"/>
    <lineage>
        <taxon>Bacteria</taxon>
        <taxon>Bacillati</taxon>
        <taxon>Actinomycetota</taxon>
        <taxon>Actinomycetes</taxon>
        <taxon>Propionibacteriales</taxon>
        <taxon>Nocardioidaceae</taxon>
        <taxon>Nocardioides</taxon>
    </lineage>
</organism>
<reference evidence="2" key="1">
    <citation type="submission" date="2020-11" db="EMBL/GenBank/DDBJ databases">
        <title>Nocardioides sp. nov., isolated from Soil of Cynanchum wilfordii Hemsley rhizosphere.</title>
        <authorList>
            <person name="Lee J.-S."/>
            <person name="Suh M.K."/>
            <person name="Kim J.-S."/>
        </authorList>
    </citation>
    <scope>NUCLEOTIDE SEQUENCE</scope>
    <source>
        <strain evidence="2">KCTC 19275</strain>
    </source>
</reference>
<dbReference type="InterPro" id="IPR051797">
    <property type="entry name" value="TrmB-like"/>
</dbReference>
<dbReference type="GO" id="GO:0006355">
    <property type="term" value="P:regulation of DNA-templated transcription"/>
    <property type="evidence" value="ECO:0007669"/>
    <property type="project" value="InterPro"/>
</dbReference>
<sequence length="336" mass="36573">MPAVPRAARRTVTSVLTALGLGADDERRYQQLLPLSGGPVGDVATVLGTSPDRLPELLGVLLDRGIAHLRDGRLTVLPLPALVAHLIDEQAETAARTRERLHDLAQAIPYLVASSFQPGPGQMEQLGGLDGELSAGGNALALLTELIETSQGDLLWWRPDAWRMPRESAISVVVGRAVASGRRSLAIYPMRALHEAPEVLQARARQGEQVRVIDEMPTRMLVIRGTHAVLPEPLGFADEPRLLVRQPALVGALALLFESYWDQAVALPDLDTRRPRVDIRGNLLRQLAAGAKDEQIARTLGLSLRTVRRRVAGLLIELGVDTRFQAGVEAVRRGWL</sequence>
<dbReference type="PANTHER" id="PTHR34293:SF1">
    <property type="entry name" value="HTH-TYPE TRANSCRIPTIONAL REGULATOR TRMBL2"/>
    <property type="match status" value="1"/>
</dbReference>
<dbReference type="Gene3D" id="1.10.10.10">
    <property type="entry name" value="Winged helix-like DNA-binding domain superfamily/Winged helix DNA-binding domain"/>
    <property type="match status" value="1"/>
</dbReference>
<proteinExistence type="predicted"/>
<dbReference type="PANTHER" id="PTHR34293">
    <property type="entry name" value="HTH-TYPE TRANSCRIPTIONAL REGULATOR TRMBL2"/>
    <property type="match status" value="1"/>
</dbReference>
<dbReference type="GO" id="GO:0003677">
    <property type="term" value="F:DNA binding"/>
    <property type="evidence" value="ECO:0007669"/>
    <property type="project" value="InterPro"/>
</dbReference>
<accession>A0A930YB44</accession>
<dbReference type="Proteomes" id="UP000640489">
    <property type="component" value="Unassembled WGS sequence"/>
</dbReference>
<gene>
    <name evidence="2" type="ORF">ISU07_00960</name>
</gene>
<evidence type="ECO:0000313" key="3">
    <source>
        <dbReference type="Proteomes" id="UP000640489"/>
    </source>
</evidence>
<dbReference type="InterPro" id="IPR000792">
    <property type="entry name" value="Tscrpt_reg_LuxR_C"/>
</dbReference>
<dbReference type="InterPro" id="IPR036388">
    <property type="entry name" value="WH-like_DNA-bd_sf"/>
</dbReference>
<evidence type="ECO:0000259" key="1">
    <source>
        <dbReference type="SMART" id="SM00421"/>
    </source>
</evidence>
<dbReference type="SUPFAM" id="SSF46894">
    <property type="entry name" value="C-terminal effector domain of the bipartite response regulators"/>
    <property type="match status" value="1"/>
</dbReference>
<dbReference type="AlphaFoldDB" id="A0A930YB44"/>
<feature type="domain" description="HTH luxR-type" evidence="1">
    <location>
        <begin position="282"/>
        <end position="330"/>
    </location>
</feature>
<evidence type="ECO:0000313" key="2">
    <source>
        <dbReference type="EMBL" id="MBF4761681.1"/>
    </source>
</evidence>
<protein>
    <submittedName>
        <fullName evidence="2">Response regulator transcription factor</fullName>
    </submittedName>
</protein>
<dbReference type="Pfam" id="PF13384">
    <property type="entry name" value="HTH_23"/>
    <property type="match status" value="1"/>
</dbReference>
<dbReference type="SMART" id="SM00421">
    <property type="entry name" value="HTH_LUXR"/>
    <property type="match status" value="1"/>
</dbReference>
<dbReference type="InterPro" id="IPR016032">
    <property type="entry name" value="Sig_transdc_resp-reg_C-effctor"/>
</dbReference>
<keyword evidence="3" id="KW-1185">Reference proteome</keyword>